<evidence type="ECO:0000259" key="4">
    <source>
        <dbReference type="Pfam" id="PF06738"/>
    </source>
</evidence>
<feature type="compositionally biased region" description="Polar residues" evidence="2">
    <location>
        <begin position="13"/>
        <end position="27"/>
    </location>
</feature>
<accession>A0ABR3DR92</accession>
<feature type="transmembrane region" description="Helical" evidence="3">
    <location>
        <begin position="651"/>
        <end position="673"/>
    </location>
</feature>
<feature type="compositionally biased region" description="Polar residues" evidence="2">
    <location>
        <begin position="298"/>
        <end position="312"/>
    </location>
</feature>
<dbReference type="PANTHER" id="PTHR31082:SF4">
    <property type="entry name" value="PHEROMONE-REGULATED MEMBRANE PROTEIN 10"/>
    <property type="match status" value="1"/>
</dbReference>
<name>A0ABR3DR92_NEUIN</name>
<feature type="transmembrane region" description="Helical" evidence="3">
    <location>
        <begin position="685"/>
        <end position="708"/>
    </location>
</feature>
<sequence>MVSAQDQGDIGGASNSRSGSDSETTLQGVQGGIGVESSGGGNGEGSSSTSQNASANVSATATPLPEQPLLAPQIPHLQLPKGKEKKRVGFLSDRPPGQAGGPPAPQVVVTPDGQEHTAQDYFSSPIHDYDFATTPPHHTFGPPAKRDSFNKDEVTAALAEILRPELNNQAGSAHPVRPRPVLRKNTTTVPDPQPDMLKPPHRSEVEARNRADKLAHAVGTSSVGASRRNSFAGNDSDSGDETTLNGTVPPIGISISRDFEAQDQDDSHSLRARRKSQQVANDLVRKHTRRISAFNALSRPQTAQSTHVSGTATPIPHDLDYVPRPDKYRGGILGNLLKLYNAEETAGAGTSGGSSTMTTPSQTPNRTPTTTPPTSRPSTPKTDKDRGRSRGFRSSSTSRLMESSFMFAVPGAGKEVAEATEKAKQEKDKTKRRSRSRLRADKQKLEEFRITKHIAEIISRHRYLLKLCNALMMYGAPTHRLEAYMRMSARVLGIEGQFMYLPGTMIISFDDSNTHTTEMKIVRSNAGVDLGKLRDVHEVYKQVVHDLISVDEATTRLNDITNRKNKYPTWLRVLLFGIASATVAPFGFEGRYIDMPIAFILGCMVGILQLYIAPANELYANVFEITAALLTSFFARVFGSLQNGDLFCFSSLAQSSIALILPGYMVLCASLELQSHSMISGSVRMVYALIYSLFLGYGITIGSVIYGYMDHNAVSTVHCKIGSEWYSKRPDQNYYILFVLPFTLCLCAINQAKFKQLPVMVIISLAGYCVNSFSSRYFSGNTTLSNSLGALCIGVLANLYSRVGRVVQNKFLDCWEKIFEPRIARLKGKHRRLYSTEGGSNSSFRKDQDPELGLPAEKSAAAPLKHTRKIGYGLAAAAMLPAIFVQVPSGLAVSGSLLSGVASADQITRNETLSADGQTFTRGAQTADLNSTAFNVLFSVIQVAISISVGLSLSALIVYPFGKRRSGLFSF</sequence>
<evidence type="ECO:0000313" key="6">
    <source>
        <dbReference type="Proteomes" id="UP001451303"/>
    </source>
</evidence>
<proteinExistence type="inferred from homology"/>
<feature type="compositionally biased region" description="Gly residues" evidence="2">
    <location>
        <begin position="29"/>
        <end position="44"/>
    </location>
</feature>
<feature type="region of interest" description="Disordered" evidence="2">
    <location>
        <begin position="126"/>
        <end position="149"/>
    </location>
</feature>
<dbReference type="EMBL" id="JAVLET010000001">
    <property type="protein sequence ID" value="KAL0475174.1"/>
    <property type="molecule type" value="Genomic_DNA"/>
</dbReference>
<feature type="region of interest" description="Disordered" evidence="2">
    <location>
        <begin position="1"/>
        <end position="110"/>
    </location>
</feature>
<dbReference type="Proteomes" id="UP001451303">
    <property type="component" value="Unassembled WGS sequence"/>
</dbReference>
<gene>
    <name evidence="5" type="ORF">QR685DRAFT_37780</name>
</gene>
<feature type="transmembrane region" description="Helical" evidence="3">
    <location>
        <begin position="734"/>
        <end position="752"/>
    </location>
</feature>
<feature type="compositionally biased region" description="Basic and acidic residues" evidence="2">
    <location>
        <begin position="201"/>
        <end position="215"/>
    </location>
</feature>
<evidence type="ECO:0000313" key="5">
    <source>
        <dbReference type="EMBL" id="KAL0475174.1"/>
    </source>
</evidence>
<protein>
    <recommendedName>
        <fullName evidence="4">Threonine/serine exporter-like N-terminal domain-containing protein</fullName>
    </recommendedName>
</protein>
<evidence type="ECO:0000256" key="1">
    <source>
        <dbReference type="ARBA" id="ARBA00034125"/>
    </source>
</evidence>
<feature type="region of interest" description="Disordered" evidence="2">
    <location>
        <begin position="165"/>
        <end position="281"/>
    </location>
</feature>
<keyword evidence="3" id="KW-0472">Membrane</keyword>
<keyword evidence="3" id="KW-0812">Transmembrane</keyword>
<feature type="transmembrane region" description="Helical" evidence="3">
    <location>
        <begin position="784"/>
        <end position="801"/>
    </location>
</feature>
<evidence type="ECO:0000256" key="2">
    <source>
        <dbReference type="SAM" id="MobiDB-lite"/>
    </source>
</evidence>
<feature type="compositionally biased region" description="Basic and acidic residues" evidence="2">
    <location>
        <begin position="416"/>
        <end position="429"/>
    </location>
</feature>
<comment type="caution">
    <text evidence="5">The sequence shown here is derived from an EMBL/GenBank/DDBJ whole genome shotgun (WGS) entry which is preliminary data.</text>
</comment>
<feature type="compositionally biased region" description="Basic and acidic residues" evidence="2">
    <location>
        <begin position="257"/>
        <end position="269"/>
    </location>
</feature>
<organism evidence="5 6">
    <name type="scientific">Neurospora intermedia</name>
    <dbReference type="NCBI Taxonomy" id="5142"/>
    <lineage>
        <taxon>Eukaryota</taxon>
        <taxon>Fungi</taxon>
        <taxon>Dikarya</taxon>
        <taxon>Ascomycota</taxon>
        <taxon>Pezizomycotina</taxon>
        <taxon>Sordariomycetes</taxon>
        <taxon>Sordariomycetidae</taxon>
        <taxon>Sordariales</taxon>
        <taxon>Sordariaceae</taxon>
        <taxon>Neurospora</taxon>
    </lineage>
</organism>
<dbReference type="InterPro" id="IPR010619">
    <property type="entry name" value="ThrE-like_N"/>
</dbReference>
<reference evidence="5 6" key="1">
    <citation type="submission" date="2023-09" db="EMBL/GenBank/DDBJ databases">
        <title>Multi-omics analysis of a traditional fermented food reveals byproduct-associated fungal strains for waste-to-food upcycling.</title>
        <authorList>
            <consortium name="Lawrence Berkeley National Laboratory"/>
            <person name="Rekdal V.M."/>
            <person name="Villalobos-Escobedo J.M."/>
            <person name="Rodriguez-Valeron N."/>
            <person name="Garcia M.O."/>
            <person name="Vasquez D.P."/>
            <person name="Damayanti I."/>
            <person name="Sorensen P.M."/>
            <person name="Baidoo E.E."/>
            <person name="De Carvalho A.C."/>
            <person name="Riley R."/>
            <person name="Lipzen A."/>
            <person name="He G."/>
            <person name="Yan M."/>
            <person name="Haridas S."/>
            <person name="Daum C."/>
            <person name="Yoshinaga Y."/>
            <person name="Ng V."/>
            <person name="Grigoriev I.V."/>
            <person name="Munk R."/>
            <person name="Nuraida L."/>
            <person name="Wijaya C.H."/>
            <person name="Morales P.-C."/>
            <person name="Keasling J.D."/>
        </authorList>
    </citation>
    <scope>NUCLEOTIDE SEQUENCE [LARGE SCALE GENOMIC DNA]</scope>
    <source>
        <strain evidence="5 6">FGSC 2613</strain>
    </source>
</reference>
<feature type="compositionally biased region" description="Polar residues" evidence="2">
    <location>
        <begin position="219"/>
        <end position="246"/>
    </location>
</feature>
<feature type="transmembrane region" description="Helical" evidence="3">
    <location>
        <begin position="618"/>
        <end position="639"/>
    </location>
</feature>
<dbReference type="Pfam" id="PF06738">
    <property type="entry name" value="ThrE"/>
    <property type="match status" value="1"/>
</dbReference>
<feature type="region of interest" description="Disordered" evidence="2">
    <location>
        <begin position="346"/>
        <end position="397"/>
    </location>
</feature>
<feature type="region of interest" description="Disordered" evidence="2">
    <location>
        <begin position="293"/>
        <end position="323"/>
    </location>
</feature>
<dbReference type="InterPro" id="IPR051361">
    <property type="entry name" value="ThrE/Ser_Exporter"/>
</dbReference>
<feature type="domain" description="Threonine/serine exporter-like N-terminal" evidence="4">
    <location>
        <begin position="462"/>
        <end position="705"/>
    </location>
</feature>
<feature type="region of interest" description="Disordered" evidence="2">
    <location>
        <begin position="416"/>
        <end position="438"/>
    </location>
</feature>
<feature type="compositionally biased region" description="Low complexity" evidence="2">
    <location>
        <begin position="346"/>
        <end position="369"/>
    </location>
</feature>
<feature type="transmembrane region" description="Helical" evidence="3">
    <location>
        <begin position="870"/>
        <end position="889"/>
    </location>
</feature>
<feature type="transmembrane region" description="Helical" evidence="3">
    <location>
        <begin position="936"/>
        <end position="961"/>
    </location>
</feature>
<dbReference type="PANTHER" id="PTHR31082">
    <property type="entry name" value="PHEROMONE-REGULATED MEMBRANE PROTEIN 10"/>
    <property type="match status" value="1"/>
</dbReference>
<keyword evidence="6" id="KW-1185">Reference proteome</keyword>
<feature type="transmembrane region" description="Helical" evidence="3">
    <location>
        <begin position="759"/>
        <end position="778"/>
    </location>
</feature>
<evidence type="ECO:0000256" key="3">
    <source>
        <dbReference type="SAM" id="Phobius"/>
    </source>
</evidence>
<feature type="transmembrane region" description="Helical" evidence="3">
    <location>
        <begin position="593"/>
        <end position="611"/>
    </location>
</feature>
<keyword evidence="3" id="KW-1133">Transmembrane helix</keyword>
<comment type="similarity">
    <text evidence="1">Belongs to the ThrE exporter (TC 2.A.79) family.</text>
</comment>